<evidence type="ECO:0000313" key="1">
    <source>
        <dbReference type="EMBL" id="CAL1383738.1"/>
    </source>
</evidence>
<reference evidence="1 2" key="1">
    <citation type="submission" date="2024-04" db="EMBL/GenBank/DDBJ databases">
        <authorList>
            <person name="Fracassetti M."/>
        </authorList>
    </citation>
    <scope>NUCLEOTIDE SEQUENCE [LARGE SCALE GENOMIC DNA]</scope>
</reference>
<dbReference type="EMBL" id="OZ034817">
    <property type="protein sequence ID" value="CAL1383738.1"/>
    <property type="molecule type" value="Genomic_DNA"/>
</dbReference>
<accession>A0AAV2EDR6</accession>
<dbReference type="AlphaFoldDB" id="A0AAV2EDR6"/>
<sequence length="105" mass="11469">MEETKRCSTQPGRLDKANVFGKVLVEFDSKTGVRSFSSDCNLFHPLETFAARLPQSPPVDMEYDTELTQYPTSPAYAMAAGSFMPRGRTPLAKPSKSCSFAGLGL</sequence>
<protein>
    <submittedName>
        <fullName evidence="1">Uncharacterized protein</fullName>
    </submittedName>
</protein>
<gene>
    <name evidence="1" type="ORF">LTRI10_LOCUS24995</name>
</gene>
<dbReference type="Proteomes" id="UP001497516">
    <property type="component" value="Chromosome 4"/>
</dbReference>
<organism evidence="1 2">
    <name type="scientific">Linum trigynum</name>
    <dbReference type="NCBI Taxonomy" id="586398"/>
    <lineage>
        <taxon>Eukaryota</taxon>
        <taxon>Viridiplantae</taxon>
        <taxon>Streptophyta</taxon>
        <taxon>Embryophyta</taxon>
        <taxon>Tracheophyta</taxon>
        <taxon>Spermatophyta</taxon>
        <taxon>Magnoliopsida</taxon>
        <taxon>eudicotyledons</taxon>
        <taxon>Gunneridae</taxon>
        <taxon>Pentapetalae</taxon>
        <taxon>rosids</taxon>
        <taxon>fabids</taxon>
        <taxon>Malpighiales</taxon>
        <taxon>Linaceae</taxon>
        <taxon>Linum</taxon>
    </lineage>
</organism>
<keyword evidence="2" id="KW-1185">Reference proteome</keyword>
<proteinExistence type="predicted"/>
<name>A0AAV2EDR6_9ROSI</name>
<evidence type="ECO:0000313" key="2">
    <source>
        <dbReference type="Proteomes" id="UP001497516"/>
    </source>
</evidence>